<proteinExistence type="predicted"/>
<comment type="caution">
    <text evidence="9">The sequence shown here is derived from an EMBL/GenBank/DDBJ whole genome shotgun (WGS) entry which is preliminary data.</text>
</comment>
<keyword evidence="5" id="KW-0812">Transmembrane</keyword>
<feature type="compositionally biased region" description="Polar residues" evidence="4">
    <location>
        <begin position="513"/>
        <end position="528"/>
    </location>
</feature>
<feature type="region of interest" description="Disordered" evidence="4">
    <location>
        <begin position="513"/>
        <end position="551"/>
    </location>
</feature>
<evidence type="ECO:0000259" key="6">
    <source>
        <dbReference type="Pfam" id="PF23619"/>
    </source>
</evidence>
<dbReference type="PANTHER" id="PTHR14905:SF7">
    <property type="entry name" value="VON WILLEBRAND FACTOR A DOMAIN-CONTAINING PROTEIN 7"/>
    <property type="match status" value="1"/>
</dbReference>
<evidence type="ECO:0000256" key="1">
    <source>
        <dbReference type="ARBA" id="ARBA00004613"/>
    </source>
</evidence>
<dbReference type="PANTHER" id="PTHR14905">
    <property type="entry name" value="NG37"/>
    <property type="match status" value="1"/>
</dbReference>
<feature type="transmembrane region" description="Helical" evidence="5">
    <location>
        <begin position="977"/>
        <end position="1000"/>
    </location>
</feature>
<evidence type="ECO:0000259" key="7">
    <source>
        <dbReference type="Pfam" id="PF25106"/>
    </source>
</evidence>
<keyword evidence="3" id="KW-0732">Signal</keyword>
<dbReference type="Pfam" id="PF25107">
    <property type="entry name" value="VWA7_N"/>
    <property type="match status" value="1"/>
</dbReference>
<feature type="domain" description="VWA7 N-terminal" evidence="8">
    <location>
        <begin position="128"/>
        <end position="350"/>
    </location>
</feature>
<dbReference type="InterPro" id="IPR057615">
    <property type="entry name" value="Ig_VWA7"/>
</dbReference>
<accession>A0A8J5JPX4</accession>
<evidence type="ECO:0000256" key="5">
    <source>
        <dbReference type="SAM" id="Phobius"/>
    </source>
</evidence>
<dbReference type="InterPro" id="IPR052577">
    <property type="entry name" value="VWA7"/>
</dbReference>
<feature type="domain" description="VWA7 Ig-like" evidence="6">
    <location>
        <begin position="822"/>
        <end position="909"/>
    </location>
</feature>
<dbReference type="Proteomes" id="UP000747542">
    <property type="component" value="Unassembled WGS sequence"/>
</dbReference>
<dbReference type="GO" id="GO:0032991">
    <property type="term" value="C:protein-containing complex"/>
    <property type="evidence" value="ECO:0007669"/>
    <property type="project" value="UniProtKB-ARBA"/>
</dbReference>
<name>A0A8J5JPX4_HOMAM</name>
<evidence type="ECO:0000256" key="4">
    <source>
        <dbReference type="SAM" id="MobiDB-lite"/>
    </source>
</evidence>
<sequence>MCDRRQHQLTHLRRCVPQGVTSATKSPTMSLSLRARNCGPSAVRSFFLFPCVVALVLLVIPGSAFLGRGTLLPTEGDIFGIYCPEFDRGTRVWHHREITREAVRRVIGKYFQEVPPATGSYDHREGMTLEESYAEYYGPDMSPKPFLHSLSYLVDAAVQADHGLLGADPRYHFGSERFSESQTLLVGRWRRIIKASQAGDYTSALYLLGLSLTAIQDFYSHTNWVELGNTEFNHDVGVNGKDFKNVASFQEGTCKDCPEAADGAGSCPNNLLQEILDSDKLTSGYTNDAFVDGNRVEKPLSVDKCSHGGPRDRSRRVGARGGINKDLPTACFSPHHHLHHQAAKQAVQVFSRLFGLHPTPALVIILDTTDSMDEELSALIHSVKRLVIQHSTVTYPPAEYILVPFNDPLYGPVTRSQRPDEIYLALTQLQAIGGGDEAELSMSALLLGLHHAPPYSHLYLFTDASIKDPELFDTVVTLALAKSVKVTPVLTMPVRFGGITGKLTLKEDVESHLNSYDNDSDSNRTANTSSLRLDKHSSSSRRPKRQLQSFGKYSELAERTGGQILETDSDKVTETSRILEEEQYPMAVLWRESYVTSLTKVRVPVDSLVRQLEVSIAGGVSTAHLISPSGTRFDLAALAGSVDHMGYTVVAFTPYLIQVRINMAQRQKDFGEWTLSFDPTDVSSAVIYAHTPMDILPAYYTPDAGSIQPSLQRVMGQPSTGQDTYLDLVITGVDTAGLRLIDSVSLRDESGTELSLDVPIKSPRRNTYLRLPTRRLPEERFTVVVTGEDGAGKRFRRESGKGWELVESTLSFPLGRDIWGPPGANLIIPVAITNSAAPNTYFITAYDALGSQVRVNQKRVQLGRNETMTLKVTMVIDPQALPHTTNSLIVTATSTHGHTALAHAHLSVTAVRLDTDPVTNNLPYFTIGDHIVEWQYKAKCCQPHLTIHVYDRASNLGVCQIDNGNVSGGDNLNTGEIAGIAVGSVLGLVVLVLLIIFIVIRLRRSKKENITLNRAASRTSAE</sequence>
<dbReference type="InterPro" id="IPR036465">
    <property type="entry name" value="vWFA_dom_sf"/>
</dbReference>
<dbReference type="Pfam" id="PF23619">
    <property type="entry name" value="Ig_VWA7"/>
    <property type="match status" value="1"/>
</dbReference>
<keyword evidence="5" id="KW-1133">Transmembrane helix</keyword>
<evidence type="ECO:0000259" key="8">
    <source>
        <dbReference type="Pfam" id="PF25107"/>
    </source>
</evidence>
<evidence type="ECO:0000256" key="2">
    <source>
        <dbReference type="ARBA" id="ARBA00022525"/>
    </source>
</evidence>
<feature type="domain" description="Hemicentin-1-like von Willebrand factor A" evidence="7">
    <location>
        <begin position="361"/>
        <end position="568"/>
    </location>
</feature>
<evidence type="ECO:0000313" key="9">
    <source>
        <dbReference type="EMBL" id="KAG7162132.1"/>
    </source>
</evidence>
<keyword evidence="10" id="KW-1185">Reference proteome</keyword>
<dbReference type="SUPFAM" id="SSF53300">
    <property type="entry name" value="vWA-like"/>
    <property type="match status" value="1"/>
</dbReference>
<keyword evidence="2" id="KW-0964">Secreted</keyword>
<reference evidence="9" key="1">
    <citation type="journal article" date="2021" name="Sci. Adv.">
        <title>The American lobster genome reveals insights on longevity, neural, and immune adaptations.</title>
        <authorList>
            <person name="Polinski J.M."/>
            <person name="Zimin A.V."/>
            <person name="Clark K.F."/>
            <person name="Kohn A.B."/>
            <person name="Sadowski N."/>
            <person name="Timp W."/>
            <person name="Ptitsyn A."/>
            <person name="Khanna P."/>
            <person name="Romanova D.Y."/>
            <person name="Williams P."/>
            <person name="Greenwood S.J."/>
            <person name="Moroz L.L."/>
            <person name="Walt D.R."/>
            <person name="Bodnar A.G."/>
        </authorList>
    </citation>
    <scope>NUCLEOTIDE SEQUENCE</scope>
    <source>
        <strain evidence="9">GMGI-L3</strain>
    </source>
</reference>
<dbReference type="AlphaFoldDB" id="A0A8J5JPX4"/>
<dbReference type="Pfam" id="PF25106">
    <property type="entry name" value="VWA_4"/>
    <property type="match status" value="1"/>
</dbReference>
<dbReference type="EMBL" id="JAHLQT010028013">
    <property type="protein sequence ID" value="KAG7162132.1"/>
    <property type="molecule type" value="Genomic_DNA"/>
</dbReference>
<organism evidence="9 10">
    <name type="scientific">Homarus americanus</name>
    <name type="common">American lobster</name>
    <dbReference type="NCBI Taxonomy" id="6706"/>
    <lineage>
        <taxon>Eukaryota</taxon>
        <taxon>Metazoa</taxon>
        <taxon>Ecdysozoa</taxon>
        <taxon>Arthropoda</taxon>
        <taxon>Crustacea</taxon>
        <taxon>Multicrustacea</taxon>
        <taxon>Malacostraca</taxon>
        <taxon>Eumalacostraca</taxon>
        <taxon>Eucarida</taxon>
        <taxon>Decapoda</taxon>
        <taxon>Pleocyemata</taxon>
        <taxon>Astacidea</taxon>
        <taxon>Nephropoidea</taxon>
        <taxon>Nephropidae</taxon>
        <taxon>Homarus</taxon>
    </lineage>
</organism>
<evidence type="ECO:0000256" key="3">
    <source>
        <dbReference type="ARBA" id="ARBA00022729"/>
    </source>
</evidence>
<keyword evidence="5" id="KW-0472">Membrane</keyword>
<dbReference type="InterPro" id="IPR056862">
    <property type="entry name" value="VWA7_N"/>
</dbReference>
<gene>
    <name evidence="9" type="primary">Vwa7-L2</name>
    <name evidence="9" type="ORF">Hamer_G010793</name>
</gene>
<dbReference type="InterPro" id="IPR056861">
    <property type="entry name" value="HMCN1-like_VWA"/>
</dbReference>
<comment type="subcellular location">
    <subcellularLocation>
        <location evidence="1">Secreted</location>
    </subcellularLocation>
</comment>
<feature type="transmembrane region" description="Helical" evidence="5">
    <location>
        <begin position="46"/>
        <end position="66"/>
    </location>
</feature>
<evidence type="ECO:0000313" key="10">
    <source>
        <dbReference type="Proteomes" id="UP000747542"/>
    </source>
</evidence>
<protein>
    <submittedName>
        <fullName evidence="9">von Willebrand factor A domain-containing protein 7-like 2</fullName>
    </submittedName>
</protein>